<sequence length="106" mass="11185">MAAYIDWTDRELQVSELESDVPNFTRGPTELTGDPGLTAPDLPTSPMSPTSPLVRATSTMVRDQPYTLGPVDMLNMSGMGGLVDPSAEPTSSRPVGSDNDDVCSAV</sequence>
<keyword evidence="3" id="KW-1185">Reference proteome</keyword>
<feature type="compositionally biased region" description="Low complexity" evidence="1">
    <location>
        <begin position="40"/>
        <end position="53"/>
    </location>
</feature>
<evidence type="ECO:0000256" key="1">
    <source>
        <dbReference type="SAM" id="MobiDB-lite"/>
    </source>
</evidence>
<protein>
    <submittedName>
        <fullName evidence="2">Uncharacterized protein</fullName>
    </submittedName>
</protein>
<reference evidence="2 3" key="1">
    <citation type="submission" date="2018-11" db="EMBL/GenBank/DDBJ databases">
        <title>Genome sequence of Saitozyma podzolica DSM 27192.</title>
        <authorList>
            <person name="Aliyu H."/>
            <person name="Gorte O."/>
            <person name="Ochsenreither K."/>
        </authorList>
    </citation>
    <scope>NUCLEOTIDE SEQUENCE [LARGE SCALE GENOMIC DNA]</scope>
    <source>
        <strain evidence="2 3">DSM 27192</strain>
    </source>
</reference>
<proteinExistence type="predicted"/>
<dbReference type="AlphaFoldDB" id="A0A427Y7R5"/>
<name>A0A427Y7R5_9TREE</name>
<evidence type="ECO:0000313" key="3">
    <source>
        <dbReference type="Proteomes" id="UP000279259"/>
    </source>
</evidence>
<dbReference type="EMBL" id="RSCD01000018">
    <property type="protein sequence ID" value="RSH87128.1"/>
    <property type="molecule type" value="Genomic_DNA"/>
</dbReference>
<organism evidence="2 3">
    <name type="scientific">Saitozyma podzolica</name>
    <dbReference type="NCBI Taxonomy" id="1890683"/>
    <lineage>
        <taxon>Eukaryota</taxon>
        <taxon>Fungi</taxon>
        <taxon>Dikarya</taxon>
        <taxon>Basidiomycota</taxon>
        <taxon>Agaricomycotina</taxon>
        <taxon>Tremellomycetes</taxon>
        <taxon>Tremellales</taxon>
        <taxon>Trimorphomycetaceae</taxon>
        <taxon>Saitozyma</taxon>
    </lineage>
</organism>
<gene>
    <name evidence="2" type="ORF">EHS25_003619</name>
</gene>
<dbReference type="Proteomes" id="UP000279259">
    <property type="component" value="Unassembled WGS sequence"/>
</dbReference>
<accession>A0A427Y7R5</accession>
<comment type="caution">
    <text evidence="2">The sequence shown here is derived from an EMBL/GenBank/DDBJ whole genome shotgun (WGS) entry which is preliminary data.</text>
</comment>
<evidence type="ECO:0000313" key="2">
    <source>
        <dbReference type="EMBL" id="RSH87128.1"/>
    </source>
</evidence>
<feature type="region of interest" description="Disordered" evidence="1">
    <location>
        <begin position="19"/>
        <end position="106"/>
    </location>
</feature>